<protein>
    <recommendedName>
        <fullName evidence="4">C2H2-type domain-containing protein</fullName>
    </recommendedName>
</protein>
<evidence type="ECO:0008006" key="4">
    <source>
        <dbReference type="Google" id="ProtNLM"/>
    </source>
</evidence>
<dbReference type="Proteomes" id="UP001595075">
    <property type="component" value="Unassembled WGS sequence"/>
</dbReference>
<evidence type="ECO:0000256" key="1">
    <source>
        <dbReference type="SAM" id="MobiDB-lite"/>
    </source>
</evidence>
<feature type="region of interest" description="Disordered" evidence="1">
    <location>
        <begin position="91"/>
        <end position="129"/>
    </location>
</feature>
<feature type="compositionally biased region" description="Low complexity" evidence="1">
    <location>
        <begin position="108"/>
        <end position="118"/>
    </location>
</feature>
<comment type="caution">
    <text evidence="2">The sequence shown here is derived from an EMBL/GenBank/DDBJ whole genome shotgun (WGS) entry which is preliminary data.</text>
</comment>
<dbReference type="EMBL" id="JAZHXI010000001">
    <property type="protein sequence ID" value="KAL2075683.1"/>
    <property type="molecule type" value="Genomic_DNA"/>
</dbReference>
<evidence type="ECO:0000313" key="2">
    <source>
        <dbReference type="EMBL" id="KAL2075683.1"/>
    </source>
</evidence>
<evidence type="ECO:0000313" key="3">
    <source>
        <dbReference type="Proteomes" id="UP001595075"/>
    </source>
</evidence>
<proteinExistence type="predicted"/>
<gene>
    <name evidence="2" type="ORF">VTL71DRAFT_626</name>
</gene>
<organism evidence="2 3">
    <name type="scientific">Oculimacula yallundae</name>
    <dbReference type="NCBI Taxonomy" id="86028"/>
    <lineage>
        <taxon>Eukaryota</taxon>
        <taxon>Fungi</taxon>
        <taxon>Dikarya</taxon>
        <taxon>Ascomycota</taxon>
        <taxon>Pezizomycotina</taxon>
        <taxon>Leotiomycetes</taxon>
        <taxon>Helotiales</taxon>
        <taxon>Ploettnerulaceae</taxon>
        <taxon>Oculimacula</taxon>
    </lineage>
</organism>
<feature type="region of interest" description="Disordered" evidence="1">
    <location>
        <begin position="1"/>
        <end position="31"/>
    </location>
</feature>
<name>A0ABR4D236_9HELO</name>
<accession>A0ABR4D236</accession>
<feature type="region of interest" description="Disordered" evidence="1">
    <location>
        <begin position="48"/>
        <end position="71"/>
    </location>
</feature>
<reference evidence="2 3" key="1">
    <citation type="journal article" date="2024" name="Commun. Biol.">
        <title>Comparative genomic analysis of thermophilic fungi reveals convergent evolutionary adaptations and gene losses.</title>
        <authorList>
            <person name="Steindorff A.S."/>
            <person name="Aguilar-Pontes M.V."/>
            <person name="Robinson A.J."/>
            <person name="Andreopoulos B."/>
            <person name="LaButti K."/>
            <person name="Kuo A."/>
            <person name="Mondo S."/>
            <person name="Riley R."/>
            <person name="Otillar R."/>
            <person name="Haridas S."/>
            <person name="Lipzen A."/>
            <person name="Grimwood J."/>
            <person name="Schmutz J."/>
            <person name="Clum A."/>
            <person name="Reid I.D."/>
            <person name="Moisan M.C."/>
            <person name="Butler G."/>
            <person name="Nguyen T.T.M."/>
            <person name="Dewar K."/>
            <person name="Conant G."/>
            <person name="Drula E."/>
            <person name="Henrissat B."/>
            <person name="Hansel C."/>
            <person name="Singer S."/>
            <person name="Hutchinson M.I."/>
            <person name="de Vries R.P."/>
            <person name="Natvig D.O."/>
            <person name="Powell A.J."/>
            <person name="Tsang A."/>
            <person name="Grigoriev I.V."/>
        </authorList>
    </citation>
    <scope>NUCLEOTIDE SEQUENCE [LARGE SCALE GENOMIC DNA]</scope>
    <source>
        <strain evidence="2 3">CBS 494.80</strain>
    </source>
</reference>
<sequence>MRTGNRIYDPQGQTTSRPQPKRPRSADQSQNELQKLAQLTLTSSEDLVVSKVESDGGVPITKAPEPEVERPDSQIIIYTNSPPRLNLLSRSMSPPIAPFPGQFEDPSDSTSPSSGDSPFQGHPAASFTGDLSKTYQIDDTSNGDGGLGKLPTFWSTGNGQSDPMGPFYNNQPGFVISEGNEEFHMAGVNVALDSNEHLTSTNVPYSPLSPSGFSTNMVHHPDLLMNQPNSYGNLTNMFQYPFPPIDDSNAYVHLGDMVQQPDLSMNQFNLNGFPTGMPQEPFSLTNQFDLYGNPTSILEQPALSDIQSDFHRNSTNTVQPSGSIIKQFEGYEEDSTSVVQHSVSATGQVHSHKNSQEMAQRPVEQTNQFHRHRLAASASMNNVPPRQDYKTTRMRHLEESDFIAEYKGEYYVITCPLCGNQFLSATSCLRHINAKRDEEHRVLRNHHGSLHNTHRMIQDYGRRIVDATPETVQLHRSIRAPPKN</sequence>
<keyword evidence="3" id="KW-1185">Reference proteome</keyword>